<reference evidence="17" key="1">
    <citation type="submission" date="2023-06" db="EMBL/GenBank/DDBJ databases">
        <authorList>
            <person name="Delattre M."/>
        </authorList>
    </citation>
    <scope>NUCLEOTIDE SEQUENCE</scope>
    <source>
        <strain evidence="17">AF72</strain>
    </source>
</reference>
<dbReference type="Gene3D" id="3.40.1110.10">
    <property type="entry name" value="Calcium-transporting ATPase, cytoplasmic domain N"/>
    <property type="match status" value="1"/>
</dbReference>
<comment type="caution">
    <text evidence="13">Lacks conserved residue(s) required for the propagation of feature annotation.</text>
</comment>
<evidence type="ECO:0000259" key="16">
    <source>
        <dbReference type="Pfam" id="PF12409"/>
    </source>
</evidence>
<evidence type="ECO:0000259" key="15">
    <source>
        <dbReference type="Pfam" id="PF00122"/>
    </source>
</evidence>
<dbReference type="Proteomes" id="UP001177023">
    <property type="component" value="Unassembled WGS sequence"/>
</dbReference>
<dbReference type="GO" id="GO:0019829">
    <property type="term" value="F:ATPase-coupled monoatomic cation transmembrane transporter activity"/>
    <property type="evidence" value="ECO:0007669"/>
    <property type="project" value="UniProtKB-UniRule"/>
</dbReference>
<evidence type="ECO:0000256" key="9">
    <source>
        <dbReference type="ARBA" id="ARBA00022967"/>
    </source>
</evidence>
<dbReference type="FunFam" id="1.20.1110.10:FF:000023">
    <property type="entry name" value="Cation-transporting ATPase"/>
    <property type="match status" value="1"/>
</dbReference>
<dbReference type="InterPro" id="IPR044492">
    <property type="entry name" value="P_typ_ATPase_HD_dom"/>
</dbReference>
<feature type="domain" description="P5B-type ATPase N-terminal" evidence="16">
    <location>
        <begin position="31"/>
        <end position="100"/>
    </location>
</feature>
<dbReference type="NCBIfam" id="TIGR01494">
    <property type="entry name" value="ATPase_P-type"/>
    <property type="match status" value="1"/>
</dbReference>
<gene>
    <name evidence="17" type="ORF">MSPICULIGERA_LOCUS21863</name>
</gene>
<dbReference type="Pfam" id="PF12409">
    <property type="entry name" value="P5-ATPase"/>
    <property type="match status" value="1"/>
</dbReference>
<keyword evidence="18" id="KW-1185">Reference proteome</keyword>
<keyword evidence="7 13" id="KW-0067">ATP-binding</keyword>
<feature type="domain" description="P-type ATPase A" evidence="15">
    <location>
        <begin position="258"/>
        <end position="376"/>
    </location>
</feature>
<feature type="transmembrane region" description="Helical" evidence="13">
    <location>
        <begin position="1023"/>
        <end position="1047"/>
    </location>
</feature>
<proteinExistence type="inferred from homology"/>
<feature type="transmembrane region" description="Helical" evidence="13">
    <location>
        <begin position="975"/>
        <end position="1003"/>
    </location>
</feature>
<dbReference type="Pfam" id="PF13246">
    <property type="entry name" value="Cation_ATPase"/>
    <property type="match status" value="1"/>
</dbReference>
<dbReference type="SUPFAM" id="SSF81665">
    <property type="entry name" value="Calcium ATPase, transmembrane domain M"/>
    <property type="match status" value="1"/>
</dbReference>
<keyword evidence="4 13" id="KW-0812">Transmembrane</keyword>
<dbReference type="SUPFAM" id="SSF56784">
    <property type="entry name" value="HAD-like"/>
    <property type="match status" value="1"/>
</dbReference>
<name>A0AA36DCM5_9BILA</name>
<feature type="transmembrane region" description="Helical" evidence="13">
    <location>
        <begin position="390"/>
        <end position="414"/>
    </location>
</feature>
<dbReference type="EMBL" id="CATQJA010002665">
    <property type="protein sequence ID" value="CAJ0583794.1"/>
    <property type="molecule type" value="Genomic_DNA"/>
</dbReference>
<keyword evidence="10 13" id="KW-1133">Transmembrane helix</keyword>
<dbReference type="PANTHER" id="PTHR45630">
    <property type="entry name" value="CATION-TRANSPORTING ATPASE-RELATED"/>
    <property type="match status" value="1"/>
</dbReference>
<evidence type="ECO:0000256" key="12">
    <source>
        <dbReference type="ARBA" id="ARBA00049360"/>
    </source>
</evidence>
<dbReference type="FunFam" id="3.40.50.1000:FF:000068">
    <property type="entry name" value="Cation-transporting ATPase"/>
    <property type="match status" value="1"/>
</dbReference>
<dbReference type="GO" id="GO:0006874">
    <property type="term" value="P:intracellular calcium ion homeostasis"/>
    <property type="evidence" value="ECO:0007669"/>
    <property type="project" value="TreeGrafter"/>
</dbReference>
<feature type="transmembrane region" description="Helical" evidence="13">
    <location>
        <begin position="217"/>
        <end position="236"/>
    </location>
</feature>
<evidence type="ECO:0000256" key="10">
    <source>
        <dbReference type="ARBA" id="ARBA00022989"/>
    </source>
</evidence>
<evidence type="ECO:0000256" key="3">
    <source>
        <dbReference type="ARBA" id="ARBA00022553"/>
    </source>
</evidence>
<feature type="compositionally biased region" description="Basic and acidic residues" evidence="14">
    <location>
        <begin position="1"/>
        <end position="10"/>
    </location>
</feature>
<dbReference type="InterPro" id="IPR036412">
    <property type="entry name" value="HAD-like_sf"/>
</dbReference>
<keyword evidence="11 13" id="KW-0472">Membrane</keyword>
<dbReference type="GO" id="GO:0140358">
    <property type="term" value="F:P-type transmembrane transporter activity"/>
    <property type="evidence" value="ECO:0007669"/>
    <property type="project" value="InterPro"/>
</dbReference>
<evidence type="ECO:0000256" key="5">
    <source>
        <dbReference type="ARBA" id="ARBA00022723"/>
    </source>
</evidence>
<dbReference type="PRINTS" id="PR00119">
    <property type="entry name" value="CATATPASE"/>
</dbReference>
<dbReference type="InterPro" id="IPR018303">
    <property type="entry name" value="ATPase_P-typ_P_site"/>
</dbReference>
<dbReference type="PROSITE" id="PS00154">
    <property type="entry name" value="ATPASE_E1_E2"/>
    <property type="match status" value="1"/>
</dbReference>
<dbReference type="GO" id="GO:0016887">
    <property type="term" value="F:ATP hydrolysis activity"/>
    <property type="evidence" value="ECO:0007669"/>
    <property type="project" value="InterPro"/>
</dbReference>
<keyword evidence="9 13" id="KW-1278">Translocase</keyword>
<dbReference type="EC" id="7.2.2.-" evidence="13"/>
<dbReference type="Pfam" id="PF00122">
    <property type="entry name" value="E1-E2_ATPase"/>
    <property type="match status" value="1"/>
</dbReference>
<dbReference type="GO" id="GO:0016020">
    <property type="term" value="C:membrane"/>
    <property type="evidence" value="ECO:0007669"/>
    <property type="project" value="UniProtKB-SubCell"/>
</dbReference>
<dbReference type="InterPro" id="IPR023214">
    <property type="entry name" value="HAD_sf"/>
</dbReference>
<dbReference type="SUPFAM" id="SSF81660">
    <property type="entry name" value="Metal cation-transporting ATPase, ATP-binding domain N"/>
    <property type="match status" value="1"/>
</dbReference>
<organism evidence="17 18">
    <name type="scientific">Mesorhabditis spiculigera</name>
    <dbReference type="NCBI Taxonomy" id="96644"/>
    <lineage>
        <taxon>Eukaryota</taxon>
        <taxon>Metazoa</taxon>
        <taxon>Ecdysozoa</taxon>
        <taxon>Nematoda</taxon>
        <taxon>Chromadorea</taxon>
        <taxon>Rhabditida</taxon>
        <taxon>Rhabditina</taxon>
        <taxon>Rhabditomorpha</taxon>
        <taxon>Rhabditoidea</taxon>
        <taxon>Rhabditidae</taxon>
        <taxon>Mesorhabditinae</taxon>
        <taxon>Mesorhabditis</taxon>
    </lineage>
</organism>
<comment type="similarity">
    <text evidence="2 13">Belongs to the cation transport ATPase (P-type) (TC 3.A.3) family. Type V subfamily.</text>
</comment>
<dbReference type="InterPro" id="IPR006544">
    <property type="entry name" value="P-type_TPase_V"/>
</dbReference>
<accession>A0AA36DCM5</accession>
<feature type="transmembrane region" description="Helical" evidence="13">
    <location>
        <begin position="1059"/>
        <end position="1077"/>
    </location>
</feature>
<dbReference type="SFLD" id="SFLDG00002">
    <property type="entry name" value="C1.7:_P-type_atpase_like"/>
    <property type="match status" value="1"/>
</dbReference>
<dbReference type="InterPro" id="IPR023298">
    <property type="entry name" value="ATPase_P-typ_TM_dom_sf"/>
</dbReference>
<evidence type="ECO:0000256" key="6">
    <source>
        <dbReference type="ARBA" id="ARBA00022741"/>
    </source>
</evidence>
<comment type="caution">
    <text evidence="17">The sequence shown here is derived from an EMBL/GenBank/DDBJ whole genome shotgun (WGS) entry which is preliminary data.</text>
</comment>
<evidence type="ECO:0000256" key="13">
    <source>
        <dbReference type="RuleBase" id="RU362082"/>
    </source>
</evidence>
<dbReference type="NCBIfam" id="TIGR01657">
    <property type="entry name" value="P-ATPase-V"/>
    <property type="match status" value="1"/>
</dbReference>
<feature type="non-terminal residue" evidence="17">
    <location>
        <position position="1"/>
    </location>
</feature>
<evidence type="ECO:0000313" key="17">
    <source>
        <dbReference type="EMBL" id="CAJ0583794.1"/>
    </source>
</evidence>
<dbReference type="InterPro" id="IPR001757">
    <property type="entry name" value="P_typ_ATPase"/>
</dbReference>
<feature type="transmembrane region" description="Helical" evidence="13">
    <location>
        <begin position="1097"/>
        <end position="1115"/>
    </location>
</feature>
<dbReference type="GO" id="GO:0005524">
    <property type="term" value="F:ATP binding"/>
    <property type="evidence" value="ECO:0007669"/>
    <property type="project" value="UniProtKB-UniRule"/>
</dbReference>
<keyword evidence="5 13" id="KW-0479">Metal-binding</keyword>
<dbReference type="GO" id="GO:0046872">
    <property type="term" value="F:metal ion binding"/>
    <property type="evidence" value="ECO:0007669"/>
    <property type="project" value="UniProtKB-UniRule"/>
</dbReference>
<comment type="subcellular location">
    <subcellularLocation>
        <location evidence="1 13">Membrane</location>
        <topology evidence="1 13">Multi-pass membrane protein</topology>
    </subcellularLocation>
</comment>
<evidence type="ECO:0000313" key="18">
    <source>
        <dbReference type="Proteomes" id="UP001177023"/>
    </source>
</evidence>
<feature type="transmembrane region" description="Helical" evidence="13">
    <location>
        <begin position="192"/>
        <end position="211"/>
    </location>
</feature>
<evidence type="ECO:0000256" key="2">
    <source>
        <dbReference type="ARBA" id="ARBA00006000"/>
    </source>
</evidence>
<evidence type="ECO:0000256" key="14">
    <source>
        <dbReference type="SAM" id="MobiDB-lite"/>
    </source>
</evidence>
<dbReference type="InterPro" id="IPR059000">
    <property type="entry name" value="ATPase_P-type_domA"/>
</dbReference>
<dbReference type="InterPro" id="IPR023299">
    <property type="entry name" value="ATPase_P-typ_cyto_dom_N"/>
</dbReference>
<dbReference type="InterPro" id="IPR047819">
    <property type="entry name" value="P5A-ATPase_N"/>
</dbReference>
<dbReference type="SUPFAM" id="SSF81653">
    <property type="entry name" value="Calcium ATPase, transduction domain A"/>
    <property type="match status" value="1"/>
</dbReference>
<dbReference type="SFLD" id="SFLDF00027">
    <property type="entry name" value="p-type_atpase"/>
    <property type="match status" value="1"/>
</dbReference>
<sequence>MVKRSSKGDEPMLGTKPPRNDPGKGRILEGDEYLKIQGYRYLKSKRALKWVARIITLGFIRLLENWFPTFRAKTDGSMDSLDTANFVLIRTGASNYKYREIFHEGPFVFKSVTGRKLINDVYRRFSYRKQNYFWVEERQAFETAGQIFEATTIDEYLQWGEGNGIDEKMEAEKRKTNGMNEIQISRKPTYEILGMEAITPFTCFQVFSVAVWLFDEYVYFACIIVGVTLYGIFTAYRQIRKMECKLRSMAAQHGEGVVEVWREGKETQIRRNQLVPGDIVLLPNHPVTLPCDLLLLNGSVILNEAMLTGESVPVTKTALTDIEDKGERLVAGRHDKYILFGGTAMLQARYYPGKRVKAIVLRTGFATSKGQLVRSIMYPKAPDFAFTKDLFLFVVFLLGVAVLGMIYTIIMMAMRHESVKRCIIRALDIVTIVVPPALPAAMTNCYVRSQKNLKESEIYCVQPSKIPICGAVNVACFDKTGTLTEEGLDFLLVRPVDYKPEAEKGEANFCPENTTVNATDLPLNGELAAAIATCHTLTRIEGQLLGDPIDLLLFQSTSWEFYEPTSPILSEKHVEEENLYDVVQPSVMRPPTGATGDLAIISQFPFSSELQRQSVLVHSPCSENGKKKVLYAKGSPEMIMSLSKPHTVPADYLKVVNQYSHAGYRLIAVARREVNVSFAKANRLKREDVENNLELLGLVVMENRVKEVTPKVIQELNDSNIRTVMVTGDNVLTALSVGRECGIIQPDRHAYLLEHHNKENDEKGKTVLTYKHVIACTDEDLAERIVVGEGGLMEIIHNGGHLSMTGSTFAVLQKEHAQLLPEVAKCCDVFARMAPEQKAALVTVFQEAGAKVLFTGDGANDCAALKAAHCGISLSDAEASIAAPFTSKVPDIRCVIKVICEGRACLVSSFSMVKFMAGYSLTQFLTIFILYHYGTNLTDFMFLYIDFVLITGSAFLFGNAPAAVRLHHQPPPTRLLTAVNCIAVIGQLGIMAMGQLLTNFLVIAQPWYIPYIVPGDEAEDSKASMVGTAVFLTSIIQYNALAVSYSAGAPHRQPLIRNPWLCVCLVVTSLISCGLAFINDDWLVNLMEFIHMPSIEFRMLCIIIGCCCGAFSLIFQKLIIDNWEKATIGDSGTAVSTPRDVETGKRSVEYKFV</sequence>
<dbReference type="PANTHER" id="PTHR45630:SF8">
    <property type="entry name" value="CATION-TRANSPORTING ATPASE"/>
    <property type="match status" value="1"/>
</dbReference>
<dbReference type="AlphaFoldDB" id="A0AA36DCM5"/>
<feature type="region of interest" description="Disordered" evidence="14">
    <location>
        <begin position="1"/>
        <end position="25"/>
    </location>
</feature>
<feature type="transmembrane region" description="Helical" evidence="13">
    <location>
        <begin position="940"/>
        <end position="963"/>
    </location>
</feature>
<keyword evidence="3" id="KW-0597">Phosphoprotein</keyword>
<evidence type="ECO:0000256" key="4">
    <source>
        <dbReference type="ARBA" id="ARBA00022692"/>
    </source>
</evidence>
<keyword evidence="8 13" id="KW-0460">Magnesium</keyword>
<evidence type="ECO:0000256" key="7">
    <source>
        <dbReference type="ARBA" id="ARBA00022840"/>
    </source>
</evidence>
<protein>
    <recommendedName>
        <fullName evidence="13">Cation-transporting ATPase</fullName>
        <ecNumber evidence="13">7.2.2.-</ecNumber>
    </recommendedName>
</protein>
<dbReference type="Gene3D" id="2.70.150.10">
    <property type="entry name" value="Calcium-transporting ATPase, cytoplasmic transduction domain A"/>
    <property type="match status" value="1"/>
</dbReference>
<dbReference type="InterPro" id="IPR008250">
    <property type="entry name" value="ATPase_P-typ_transduc_dom_A_sf"/>
</dbReference>
<evidence type="ECO:0000256" key="8">
    <source>
        <dbReference type="ARBA" id="ARBA00022842"/>
    </source>
</evidence>
<evidence type="ECO:0000256" key="11">
    <source>
        <dbReference type="ARBA" id="ARBA00023136"/>
    </source>
</evidence>
<dbReference type="SFLD" id="SFLDS00003">
    <property type="entry name" value="Haloacid_Dehalogenase"/>
    <property type="match status" value="1"/>
</dbReference>
<dbReference type="GO" id="GO:0015203">
    <property type="term" value="F:polyamine transmembrane transporter activity"/>
    <property type="evidence" value="ECO:0007669"/>
    <property type="project" value="TreeGrafter"/>
</dbReference>
<evidence type="ECO:0000256" key="1">
    <source>
        <dbReference type="ARBA" id="ARBA00004141"/>
    </source>
</evidence>
<comment type="catalytic activity">
    <reaction evidence="12 13">
        <text>ATP + H2O = ADP + phosphate + H(+)</text>
        <dbReference type="Rhea" id="RHEA:13065"/>
        <dbReference type="ChEBI" id="CHEBI:15377"/>
        <dbReference type="ChEBI" id="CHEBI:15378"/>
        <dbReference type="ChEBI" id="CHEBI:30616"/>
        <dbReference type="ChEBI" id="CHEBI:43474"/>
        <dbReference type="ChEBI" id="CHEBI:456216"/>
    </reaction>
</comment>
<dbReference type="Gene3D" id="3.40.50.1000">
    <property type="entry name" value="HAD superfamily/HAD-like"/>
    <property type="match status" value="1"/>
</dbReference>
<keyword evidence="6 13" id="KW-0547">Nucleotide-binding</keyword>